<gene>
    <name evidence="2" type="ORF">GETHED_20620</name>
</gene>
<feature type="region of interest" description="Disordered" evidence="1">
    <location>
        <begin position="1"/>
        <end position="20"/>
    </location>
</feature>
<dbReference type="EMBL" id="BSDC01000002">
    <property type="protein sequence ID" value="GLH67698.1"/>
    <property type="molecule type" value="Genomic_DNA"/>
</dbReference>
<keyword evidence="3" id="KW-1185">Reference proteome</keyword>
<evidence type="ECO:0000256" key="1">
    <source>
        <dbReference type="SAM" id="MobiDB-lite"/>
    </source>
</evidence>
<evidence type="ECO:0000313" key="2">
    <source>
        <dbReference type="EMBL" id="GLH67698.1"/>
    </source>
</evidence>
<comment type="caution">
    <text evidence="2">The sequence shown here is derived from an EMBL/GenBank/DDBJ whole genome shotgun (WGS) entry which is preliminary data.</text>
</comment>
<proteinExistence type="predicted"/>
<protein>
    <submittedName>
        <fullName evidence="2">Uncharacterized protein</fullName>
    </submittedName>
</protein>
<evidence type="ECO:0000313" key="3">
    <source>
        <dbReference type="Proteomes" id="UP001165044"/>
    </source>
</evidence>
<organism evidence="2 3">
    <name type="scientific">Geothrix edaphica</name>
    <dbReference type="NCBI Taxonomy" id="2927976"/>
    <lineage>
        <taxon>Bacteria</taxon>
        <taxon>Pseudomonadati</taxon>
        <taxon>Acidobacteriota</taxon>
        <taxon>Holophagae</taxon>
        <taxon>Holophagales</taxon>
        <taxon>Holophagaceae</taxon>
        <taxon>Geothrix</taxon>
    </lineage>
</organism>
<dbReference type="RefSeq" id="WP_285608993.1">
    <property type="nucleotide sequence ID" value="NZ_BSDC01000002.1"/>
</dbReference>
<reference evidence="2" key="1">
    <citation type="journal article" date="2023" name="Antonie Van Leeuwenhoek">
        <title>Mesoterricola silvestris gen. nov., sp. nov., Mesoterricola sediminis sp. nov., Geothrix oryzae sp. nov., Geothrix edaphica sp. nov., Geothrix rubra sp. nov., and Geothrix limicola sp. nov., six novel members of Acidobacteriota isolated from soils.</title>
        <authorList>
            <person name="Itoh H."/>
            <person name="Sugisawa Y."/>
            <person name="Mise K."/>
            <person name="Xu Z."/>
            <person name="Kuniyasu M."/>
            <person name="Ushijima N."/>
            <person name="Kawano K."/>
            <person name="Kobayashi E."/>
            <person name="Shiratori Y."/>
            <person name="Masuda Y."/>
            <person name="Senoo K."/>
        </authorList>
    </citation>
    <scope>NUCLEOTIDE SEQUENCE</scope>
    <source>
        <strain evidence="2">Red802</strain>
    </source>
</reference>
<name>A0ABQ5PZC0_9BACT</name>
<accession>A0ABQ5PZC0</accession>
<dbReference type="Proteomes" id="UP001165044">
    <property type="component" value="Unassembled WGS sequence"/>
</dbReference>
<sequence length="87" mass="9741">MKLVEGAQAGSKRGETRTRLFSQPRLITRRSDQVIEARDGFGRLLAHYNPKTNEMRDCRGDLLGTGNRLHRILLSLGPILHPGPADH</sequence>